<feature type="compositionally biased region" description="Polar residues" evidence="14">
    <location>
        <begin position="68"/>
        <end position="86"/>
    </location>
</feature>
<keyword evidence="7" id="KW-0418">Kinase</keyword>
<feature type="domain" description="EF-hand" evidence="16">
    <location>
        <begin position="508"/>
        <end position="543"/>
    </location>
</feature>
<dbReference type="InterPro" id="IPR018247">
    <property type="entry name" value="EF_Hand_1_Ca_BS"/>
</dbReference>
<dbReference type="InterPro" id="IPR000261">
    <property type="entry name" value="EH_dom"/>
</dbReference>
<name>A0A8T0IEI7_CERPU</name>
<dbReference type="InterPro" id="IPR000719">
    <property type="entry name" value="Prot_kinase_dom"/>
</dbReference>
<accession>A0A8T0IEI7</accession>
<dbReference type="Gene3D" id="1.10.238.10">
    <property type="entry name" value="EF-hand"/>
    <property type="match status" value="1"/>
</dbReference>
<sequence length="594" mass="64775">MGNTSGRPRKNRAGGMNMGGSHDARQKNESVQPAISESVQGNQRGSNPASNRGGSSHASQGSSHGVSNRATQGSSHAGSTRPTESTHAAPKPSSGAAAGAPGSAPRAPAPRPKPVLSSMNSGVLGKPLVDIRQTYMLGRELGRGQFGVTYLCTHKETQEVLACKSIAKRKLTTKEDIEDVKREVQIMHHLSGTPNIVELKGVYEDKHSVHLVMELCAGGELFDRIIAKGHYSERAAADLCRVIVSVVHRCHSLGVFHRDLKPENFLLASKAEDAPLKATDFGLSTFFKRGELFQDIVGSAYYVAPEVLKRSYGPEADVWSAGVIVYILLCGVPPFWAETEQGIFDAVLRGTIDFQADPWPKISSGAKDLVTKMLNPDVKARLTAQQVLDHPWMKVDGDASDEPLDNAVLTRLKNFSAANKMKKLALKVIAESLSEEEIVGLRELFKSIDTDNSGTVTFEELKEGLIRQGSKLRESDIRKLMEAADVDGNGNIDFNEFISATMHMNKTQKEDHLFAAFQHFDTDNSGFITIDELQEAMEKNGMGDPATIQEIISEVDTDHDGKIDYDEFVAMMRKGNPGMEDGTVGDKLNKPRHR</sequence>
<dbReference type="InterPro" id="IPR050205">
    <property type="entry name" value="CDPK_Ser/Thr_kinases"/>
</dbReference>
<comment type="similarity">
    <text evidence="10">Belongs to the protein kinase superfamily. Ser/Thr protein kinase family. CDPK subfamily.</text>
</comment>
<dbReference type="GO" id="GO:0004674">
    <property type="term" value="F:protein serine/threonine kinase activity"/>
    <property type="evidence" value="ECO:0007669"/>
    <property type="project" value="UniProtKB-KW"/>
</dbReference>
<evidence type="ECO:0000256" key="7">
    <source>
        <dbReference type="ARBA" id="ARBA00022777"/>
    </source>
</evidence>
<dbReference type="SMART" id="SM00220">
    <property type="entry name" value="S_TKc"/>
    <property type="match status" value="1"/>
</dbReference>
<dbReference type="PROSITE" id="PS00107">
    <property type="entry name" value="PROTEIN_KINASE_ATP"/>
    <property type="match status" value="1"/>
</dbReference>
<feature type="domain" description="EF-hand" evidence="16">
    <location>
        <begin position="436"/>
        <end position="471"/>
    </location>
</feature>
<gene>
    <name evidence="17" type="ORF">KC19_4G250400</name>
</gene>
<dbReference type="FunFam" id="3.30.200.20:FF:000004">
    <property type="entry name" value="Calcium-dependent protein kinase 1"/>
    <property type="match status" value="1"/>
</dbReference>
<dbReference type="OrthoDB" id="40902at2759"/>
<keyword evidence="5" id="KW-0677">Repeat</keyword>
<dbReference type="FunFam" id="1.10.238.10:FF:000015">
    <property type="entry name" value="Calcium-dependent protein kinase 1"/>
    <property type="match status" value="1"/>
</dbReference>
<keyword evidence="18" id="KW-1185">Reference proteome</keyword>
<evidence type="ECO:0000256" key="6">
    <source>
        <dbReference type="ARBA" id="ARBA00022741"/>
    </source>
</evidence>
<keyword evidence="8" id="KW-0106">Calcium</keyword>
<evidence type="ECO:0000256" key="5">
    <source>
        <dbReference type="ARBA" id="ARBA00022737"/>
    </source>
</evidence>
<evidence type="ECO:0000256" key="12">
    <source>
        <dbReference type="ARBA" id="ARBA00048679"/>
    </source>
</evidence>
<dbReference type="EMBL" id="CM026424">
    <property type="protein sequence ID" value="KAG0581425.1"/>
    <property type="molecule type" value="Genomic_DNA"/>
</dbReference>
<evidence type="ECO:0000256" key="13">
    <source>
        <dbReference type="PROSITE-ProRule" id="PRU10141"/>
    </source>
</evidence>
<evidence type="ECO:0000256" key="14">
    <source>
        <dbReference type="SAM" id="MobiDB-lite"/>
    </source>
</evidence>
<organism evidence="17 18">
    <name type="scientific">Ceratodon purpureus</name>
    <name type="common">Fire moss</name>
    <name type="synonym">Dicranum purpureum</name>
    <dbReference type="NCBI Taxonomy" id="3225"/>
    <lineage>
        <taxon>Eukaryota</taxon>
        <taxon>Viridiplantae</taxon>
        <taxon>Streptophyta</taxon>
        <taxon>Embryophyta</taxon>
        <taxon>Bryophyta</taxon>
        <taxon>Bryophytina</taxon>
        <taxon>Bryopsida</taxon>
        <taxon>Dicranidae</taxon>
        <taxon>Pseudoditrichales</taxon>
        <taxon>Ditrichaceae</taxon>
        <taxon>Ceratodon</taxon>
    </lineage>
</organism>
<dbReference type="Proteomes" id="UP000822688">
    <property type="component" value="Chromosome 4"/>
</dbReference>
<dbReference type="Pfam" id="PF13499">
    <property type="entry name" value="EF-hand_7"/>
    <property type="match status" value="2"/>
</dbReference>
<comment type="catalytic activity">
    <reaction evidence="12">
        <text>L-seryl-[protein] + ATP = O-phospho-L-seryl-[protein] + ADP + H(+)</text>
        <dbReference type="Rhea" id="RHEA:17989"/>
        <dbReference type="Rhea" id="RHEA-COMP:9863"/>
        <dbReference type="Rhea" id="RHEA-COMP:11604"/>
        <dbReference type="ChEBI" id="CHEBI:15378"/>
        <dbReference type="ChEBI" id="CHEBI:29999"/>
        <dbReference type="ChEBI" id="CHEBI:30616"/>
        <dbReference type="ChEBI" id="CHEBI:83421"/>
        <dbReference type="ChEBI" id="CHEBI:456216"/>
        <dbReference type="EC" id="2.7.11.1"/>
    </reaction>
</comment>
<evidence type="ECO:0000259" key="16">
    <source>
        <dbReference type="PROSITE" id="PS50222"/>
    </source>
</evidence>
<dbReference type="SMART" id="SM00027">
    <property type="entry name" value="EH"/>
    <property type="match status" value="1"/>
</dbReference>
<keyword evidence="2" id="KW-0723">Serine/threonine-protein kinase</keyword>
<dbReference type="SUPFAM" id="SSF56112">
    <property type="entry name" value="Protein kinase-like (PK-like)"/>
    <property type="match status" value="1"/>
</dbReference>
<feature type="compositionally biased region" description="Low complexity" evidence="14">
    <location>
        <begin position="88"/>
        <end position="106"/>
    </location>
</feature>
<dbReference type="PROSITE" id="PS00018">
    <property type="entry name" value="EF_HAND_1"/>
    <property type="match status" value="4"/>
</dbReference>
<feature type="binding site" evidence="13">
    <location>
        <position position="168"/>
    </location>
    <ligand>
        <name>ATP</name>
        <dbReference type="ChEBI" id="CHEBI:30616"/>
    </ligand>
</feature>
<dbReference type="InterPro" id="IPR008271">
    <property type="entry name" value="Ser/Thr_kinase_AS"/>
</dbReference>
<dbReference type="InterPro" id="IPR017441">
    <property type="entry name" value="Protein_kinase_ATP_BS"/>
</dbReference>
<dbReference type="PROSITE" id="PS50011">
    <property type="entry name" value="PROTEIN_KINASE_DOM"/>
    <property type="match status" value="1"/>
</dbReference>
<evidence type="ECO:0000313" key="17">
    <source>
        <dbReference type="EMBL" id="KAG0581425.1"/>
    </source>
</evidence>
<keyword evidence="9 13" id="KW-0067">ATP-binding</keyword>
<dbReference type="InterPro" id="IPR011992">
    <property type="entry name" value="EF-hand-dom_pair"/>
</dbReference>
<keyword evidence="4" id="KW-0479">Metal-binding</keyword>
<evidence type="ECO:0000256" key="9">
    <source>
        <dbReference type="ARBA" id="ARBA00022840"/>
    </source>
</evidence>
<dbReference type="PANTHER" id="PTHR24349">
    <property type="entry name" value="SERINE/THREONINE-PROTEIN KINASE"/>
    <property type="match status" value="1"/>
</dbReference>
<dbReference type="GO" id="GO:0005509">
    <property type="term" value="F:calcium ion binding"/>
    <property type="evidence" value="ECO:0007669"/>
    <property type="project" value="InterPro"/>
</dbReference>
<evidence type="ECO:0000256" key="11">
    <source>
        <dbReference type="ARBA" id="ARBA00047899"/>
    </source>
</evidence>
<dbReference type="SMART" id="SM00054">
    <property type="entry name" value="EFh"/>
    <property type="match status" value="4"/>
</dbReference>
<dbReference type="SUPFAM" id="SSF47473">
    <property type="entry name" value="EF-hand"/>
    <property type="match status" value="1"/>
</dbReference>
<proteinExistence type="inferred from homology"/>
<comment type="catalytic activity">
    <reaction evidence="11">
        <text>L-threonyl-[protein] + ATP = O-phospho-L-threonyl-[protein] + ADP + H(+)</text>
        <dbReference type="Rhea" id="RHEA:46608"/>
        <dbReference type="Rhea" id="RHEA-COMP:11060"/>
        <dbReference type="Rhea" id="RHEA-COMP:11605"/>
        <dbReference type="ChEBI" id="CHEBI:15378"/>
        <dbReference type="ChEBI" id="CHEBI:30013"/>
        <dbReference type="ChEBI" id="CHEBI:30616"/>
        <dbReference type="ChEBI" id="CHEBI:61977"/>
        <dbReference type="ChEBI" id="CHEBI:456216"/>
        <dbReference type="EC" id="2.7.11.1"/>
    </reaction>
</comment>
<reference evidence="17" key="1">
    <citation type="submission" date="2020-06" db="EMBL/GenBank/DDBJ databases">
        <title>WGS assembly of Ceratodon purpureus strain R40.</title>
        <authorList>
            <person name="Carey S.B."/>
            <person name="Jenkins J."/>
            <person name="Shu S."/>
            <person name="Lovell J.T."/>
            <person name="Sreedasyam A."/>
            <person name="Maumus F."/>
            <person name="Tiley G.P."/>
            <person name="Fernandez-Pozo N."/>
            <person name="Barry K."/>
            <person name="Chen C."/>
            <person name="Wang M."/>
            <person name="Lipzen A."/>
            <person name="Daum C."/>
            <person name="Saski C.A."/>
            <person name="Payton A.C."/>
            <person name="Mcbreen J.C."/>
            <person name="Conrad R.E."/>
            <person name="Kollar L.M."/>
            <person name="Olsson S."/>
            <person name="Huttunen S."/>
            <person name="Landis J.B."/>
            <person name="Wickett N.J."/>
            <person name="Johnson M.G."/>
            <person name="Rensing S.A."/>
            <person name="Grimwood J."/>
            <person name="Schmutz J."/>
            <person name="Mcdaniel S.F."/>
        </authorList>
    </citation>
    <scope>NUCLEOTIDE SEQUENCE</scope>
    <source>
        <strain evidence="17">R40</strain>
    </source>
</reference>
<evidence type="ECO:0000256" key="8">
    <source>
        <dbReference type="ARBA" id="ARBA00022837"/>
    </source>
</evidence>
<dbReference type="Gene3D" id="1.10.510.10">
    <property type="entry name" value="Transferase(Phosphotransferase) domain 1"/>
    <property type="match status" value="1"/>
</dbReference>
<evidence type="ECO:0000313" key="18">
    <source>
        <dbReference type="Proteomes" id="UP000822688"/>
    </source>
</evidence>
<feature type="compositionally biased region" description="Low complexity" evidence="14">
    <location>
        <begin position="53"/>
        <end position="67"/>
    </location>
</feature>
<dbReference type="EC" id="2.7.11.1" evidence="1"/>
<dbReference type="Gene3D" id="3.30.200.20">
    <property type="entry name" value="Phosphorylase Kinase, domain 1"/>
    <property type="match status" value="1"/>
</dbReference>
<keyword evidence="6 13" id="KW-0547">Nucleotide-binding</keyword>
<feature type="region of interest" description="Disordered" evidence="14">
    <location>
        <begin position="1"/>
        <end position="122"/>
    </location>
</feature>
<dbReference type="InterPro" id="IPR002048">
    <property type="entry name" value="EF_hand_dom"/>
</dbReference>
<dbReference type="PROSITE" id="PS50222">
    <property type="entry name" value="EF_HAND_2"/>
    <property type="match status" value="4"/>
</dbReference>
<dbReference type="CDD" id="cd05117">
    <property type="entry name" value="STKc_CAMK"/>
    <property type="match status" value="1"/>
</dbReference>
<evidence type="ECO:0000256" key="10">
    <source>
        <dbReference type="ARBA" id="ARBA00024334"/>
    </source>
</evidence>
<protein>
    <recommendedName>
        <fullName evidence="1">non-specific serine/threonine protein kinase</fullName>
        <ecNumber evidence="1">2.7.11.1</ecNumber>
    </recommendedName>
</protein>
<feature type="domain" description="EF-hand" evidence="16">
    <location>
        <begin position="548"/>
        <end position="578"/>
    </location>
</feature>
<evidence type="ECO:0000259" key="15">
    <source>
        <dbReference type="PROSITE" id="PS50011"/>
    </source>
</evidence>
<feature type="region of interest" description="Disordered" evidence="14">
    <location>
        <begin position="575"/>
        <end position="594"/>
    </location>
</feature>
<dbReference type="Pfam" id="PF00069">
    <property type="entry name" value="Pkinase"/>
    <property type="match status" value="1"/>
</dbReference>
<feature type="domain" description="EF-hand" evidence="16">
    <location>
        <begin position="472"/>
        <end position="507"/>
    </location>
</feature>
<feature type="domain" description="Protein kinase" evidence="15">
    <location>
        <begin position="135"/>
        <end position="393"/>
    </location>
</feature>
<dbReference type="AlphaFoldDB" id="A0A8T0IEI7"/>
<dbReference type="FunFam" id="1.10.510.10:FF:000056">
    <property type="entry name" value="calcium-dependent protein kinase 1"/>
    <property type="match status" value="1"/>
</dbReference>
<keyword evidence="3" id="KW-0808">Transferase</keyword>
<evidence type="ECO:0000256" key="3">
    <source>
        <dbReference type="ARBA" id="ARBA00022679"/>
    </source>
</evidence>
<evidence type="ECO:0000256" key="1">
    <source>
        <dbReference type="ARBA" id="ARBA00012513"/>
    </source>
</evidence>
<dbReference type="InterPro" id="IPR011009">
    <property type="entry name" value="Kinase-like_dom_sf"/>
</dbReference>
<dbReference type="PROSITE" id="PS00108">
    <property type="entry name" value="PROTEIN_KINASE_ST"/>
    <property type="match status" value="1"/>
</dbReference>
<evidence type="ECO:0000256" key="4">
    <source>
        <dbReference type="ARBA" id="ARBA00022723"/>
    </source>
</evidence>
<evidence type="ECO:0000256" key="2">
    <source>
        <dbReference type="ARBA" id="ARBA00022527"/>
    </source>
</evidence>
<dbReference type="GO" id="GO:0005524">
    <property type="term" value="F:ATP binding"/>
    <property type="evidence" value="ECO:0007669"/>
    <property type="project" value="UniProtKB-UniRule"/>
</dbReference>
<feature type="compositionally biased region" description="Polar residues" evidence="14">
    <location>
        <begin position="29"/>
        <end position="52"/>
    </location>
</feature>
<comment type="caution">
    <text evidence="17">The sequence shown here is derived from an EMBL/GenBank/DDBJ whole genome shotgun (WGS) entry which is preliminary data.</text>
</comment>